<dbReference type="Gene3D" id="3.40.50.300">
    <property type="entry name" value="P-loop containing nucleotide triphosphate hydrolases"/>
    <property type="match status" value="1"/>
</dbReference>
<dbReference type="GO" id="GO:0051607">
    <property type="term" value="P:defense response to virus"/>
    <property type="evidence" value="ECO:0007669"/>
    <property type="project" value="UniProtKB-ARBA"/>
</dbReference>
<dbReference type="OrthoDB" id="2973320at2759"/>
<evidence type="ECO:0000259" key="10">
    <source>
        <dbReference type="Pfam" id="PF25019"/>
    </source>
</evidence>
<dbReference type="Pfam" id="PF18052">
    <property type="entry name" value="Rx_N"/>
    <property type="match status" value="1"/>
</dbReference>
<dbReference type="Pfam" id="PF23559">
    <property type="entry name" value="WHD_DRP"/>
    <property type="match status" value="1"/>
</dbReference>
<protein>
    <recommendedName>
        <fullName evidence="13">Disease resistance RPP13-like protein 1</fullName>
    </recommendedName>
</protein>
<evidence type="ECO:0008006" key="13">
    <source>
        <dbReference type="Google" id="ProtNLM"/>
    </source>
</evidence>
<dbReference type="PRINTS" id="PR00364">
    <property type="entry name" value="DISEASERSIST"/>
</dbReference>
<evidence type="ECO:0000259" key="7">
    <source>
        <dbReference type="Pfam" id="PF00931"/>
    </source>
</evidence>
<keyword evidence="4" id="KW-0547">Nucleotide-binding</keyword>
<proteinExistence type="inferred from homology"/>
<keyword evidence="6" id="KW-0067">ATP-binding</keyword>
<dbReference type="Pfam" id="PF25019">
    <property type="entry name" value="LRR_R13L1-DRL21"/>
    <property type="match status" value="1"/>
</dbReference>
<evidence type="ECO:0000256" key="1">
    <source>
        <dbReference type="ARBA" id="ARBA00008894"/>
    </source>
</evidence>
<dbReference type="Gene3D" id="1.20.5.4130">
    <property type="match status" value="1"/>
</dbReference>
<organism evidence="11 12">
    <name type="scientific">Nyssa sinensis</name>
    <dbReference type="NCBI Taxonomy" id="561372"/>
    <lineage>
        <taxon>Eukaryota</taxon>
        <taxon>Viridiplantae</taxon>
        <taxon>Streptophyta</taxon>
        <taxon>Embryophyta</taxon>
        <taxon>Tracheophyta</taxon>
        <taxon>Spermatophyta</taxon>
        <taxon>Magnoliopsida</taxon>
        <taxon>eudicotyledons</taxon>
        <taxon>Gunneridae</taxon>
        <taxon>Pentapetalae</taxon>
        <taxon>asterids</taxon>
        <taxon>Cornales</taxon>
        <taxon>Nyssaceae</taxon>
        <taxon>Nyssa</taxon>
    </lineage>
</organism>
<evidence type="ECO:0000259" key="9">
    <source>
        <dbReference type="Pfam" id="PF23559"/>
    </source>
</evidence>
<feature type="domain" description="Disease resistance N-terminal" evidence="8">
    <location>
        <begin position="7"/>
        <end position="100"/>
    </location>
</feature>
<gene>
    <name evidence="11" type="ORF">F0562_025669</name>
</gene>
<dbReference type="InterPro" id="IPR002182">
    <property type="entry name" value="NB-ARC"/>
</dbReference>
<name>A0A5J5BB43_9ASTE</name>
<evidence type="ECO:0000313" key="12">
    <source>
        <dbReference type="Proteomes" id="UP000325577"/>
    </source>
</evidence>
<evidence type="ECO:0000256" key="5">
    <source>
        <dbReference type="ARBA" id="ARBA00022821"/>
    </source>
</evidence>
<dbReference type="Gene3D" id="3.80.10.10">
    <property type="entry name" value="Ribonuclease Inhibitor"/>
    <property type="match status" value="3"/>
</dbReference>
<evidence type="ECO:0000256" key="6">
    <source>
        <dbReference type="ARBA" id="ARBA00022840"/>
    </source>
</evidence>
<feature type="domain" description="R13L1/DRL21-like LRR repeat region" evidence="10">
    <location>
        <begin position="712"/>
        <end position="843"/>
    </location>
</feature>
<evidence type="ECO:0000259" key="8">
    <source>
        <dbReference type="Pfam" id="PF18052"/>
    </source>
</evidence>
<feature type="domain" description="NB-ARC" evidence="7">
    <location>
        <begin position="201"/>
        <end position="360"/>
    </location>
</feature>
<sequence length="1439" mass="162490">MAIGEIFLSAFIKVLFDKLVSPKLIELAHQEGLDPAIDKLRKTLRDIEAVLNDAESKQMTDKAIESWLEDLQDLAYVADDVLDEFAYEALRLKLMAEPQSSTTRSKVRRLIPSCCASFGPTALAFNREIGSKIKKINSQLDDIATRISTLGLVVQKLSVGETSKKEWPRPPTTRFVTETFIHGRNKDKEEIIKLLLIIAPSRETNFDVIPIVGMGGIGKTTLAQHVFKDERVGNHFNLKAWVCVSDEDLDVTRITRAILESFTPTPCKLKELDALQLQLNETLKGKKFLLVLDDVWNMRSDEWNVLRSPFRAGAQGSKIIVTTRSSDVALQMGTVNYRRLENLSNDDCWLIFAQQAFQNTNISEHPSLEFTGKKIVEKCSGLPLAATTLGSLLRFKHSNQDWEDVLKSEIWNLSPEENNILPALKLSYHHLPSHLKRCFAYCAVIPNDYAFEKEEVVLLWMAQGLIQKPEGNQQIEDLGRQYFDELVSRSFFQSSGSYSSRFVMHDLINDLAKVVAGKMCFRLDNMSESGSQKKIPKMARHFSYIAGYLDGIKRFEHLGEAERLRTFLSFNRKYHLPSHITGYVLCDLLPRLKCLRVLSLSNYYYIVELPDSIGDLKHLRYLNLSHTGIRRLPYSVGTLYNLEVLLLKDCYSLEELPLNMGNMINLRHFDITVSAWRLSDWKLKEMPLQMGKLTNLHTLSSFIVGEGSGSSIRELRNLQQLRGTISISRLENVTVATDAKEVNLKCKQGIKNLSLRWGGFGATGSGINFGIQTDVLDFLQPHPSLEQLTIEGYGGTRFPSWLGDGSLIFSSMVSLKLISCPNCKSLPPLGHLPSLKELLIRQMNGVEQVRREFYGEGCSKPFRSLANLTFALMEKWEDWFSFEVNEEIDPFPHLIKLSISDCPKLLGKLPSHLPSLKELLIDKCPQLDVALPSLGMLHETRNSVDFSSLTDLSISDVPIPAFPCNTDVAADEVVLAHATSNQLKSLTRLNVKGIPNLTSFPLWFIQGLTGLEELEIVDCGELASLWVWPNKVQLQHQLPALRHLVIRSCPQLFCLLEENDKEEEGKHEELPCMRMLEYLEIRYCEILEKLPRDLHTLEFLQDLKITNCPRLISLPSTQRKLEISGHLIEGLMHNNSLEELHVDGCPSLTSLSFPKTGTLRRLHIRECRALESLTEVLMHNNNIKELVVNRCESLMSLSSGCGLPPMIKFLCIYNCAKLESIVDEGLKINSSLECVRIENCKNLKSLPDGPRDLSELGISDCDNLESLPEGWLSSTSLRHLMIHNCRKLEALPNRGNFPTTTSLNSLSIPYSSELGLHRLSCLKGLYIKGRSLSQDLVSFPERGMPLPTSLTELTISGFPNLESLSSEFQNLVSLESLSVDCCPKLTSFPDKGLPRSLLRLWITGCPLLQQRCERKRGQYWHMIVNIPMVSFDGSLQVLL</sequence>
<evidence type="ECO:0000256" key="2">
    <source>
        <dbReference type="ARBA" id="ARBA00022614"/>
    </source>
</evidence>
<keyword evidence="5" id="KW-0611">Plant defense</keyword>
<dbReference type="InterPro" id="IPR056789">
    <property type="entry name" value="LRR_R13L1-DRL21"/>
</dbReference>
<keyword evidence="2" id="KW-0433">Leucine-rich repeat</keyword>
<dbReference type="FunFam" id="1.10.10.10:FF:000322">
    <property type="entry name" value="Probable disease resistance protein At1g63360"/>
    <property type="match status" value="1"/>
</dbReference>
<comment type="similarity">
    <text evidence="1">Belongs to the disease resistance NB-LRR family.</text>
</comment>
<evidence type="ECO:0000313" key="11">
    <source>
        <dbReference type="EMBL" id="KAA8538977.1"/>
    </source>
</evidence>
<evidence type="ECO:0000256" key="4">
    <source>
        <dbReference type="ARBA" id="ARBA00022741"/>
    </source>
</evidence>
<dbReference type="PANTHER" id="PTHR36766:SF51">
    <property type="entry name" value="DISEASE RESISTANCE RPP13-LIKE PROTEIN 1"/>
    <property type="match status" value="1"/>
</dbReference>
<dbReference type="EMBL" id="CM018037">
    <property type="protein sequence ID" value="KAA8538977.1"/>
    <property type="molecule type" value="Genomic_DNA"/>
</dbReference>
<dbReference type="InterPro" id="IPR032675">
    <property type="entry name" value="LRR_dom_sf"/>
</dbReference>
<dbReference type="Gene3D" id="1.10.10.10">
    <property type="entry name" value="Winged helix-like DNA-binding domain superfamily/Winged helix DNA-binding domain"/>
    <property type="match status" value="1"/>
</dbReference>
<dbReference type="Pfam" id="PF00931">
    <property type="entry name" value="NB-ARC"/>
    <property type="match status" value="1"/>
</dbReference>
<keyword evidence="3" id="KW-0677">Repeat</keyword>
<dbReference type="GO" id="GO:0005524">
    <property type="term" value="F:ATP binding"/>
    <property type="evidence" value="ECO:0007669"/>
    <property type="project" value="UniProtKB-KW"/>
</dbReference>
<dbReference type="InterPro" id="IPR058922">
    <property type="entry name" value="WHD_DRP"/>
</dbReference>
<dbReference type="InterPro" id="IPR041118">
    <property type="entry name" value="Rx_N"/>
</dbReference>
<dbReference type="SUPFAM" id="SSF52540">
    <property type="entry name" value="P-loop containing nucleoside triphosphate hydrolases"/>
    <property type="match status" value="1"/>
</dbReference>
<keyword evidence="12" id="KW-1185">Reference proteome</keyword>
<dbReference type="FunFam" id="3.40.50.300:FF:001091">
    <property type="entry name" value="Probable disease resistance protein At1g61300"/>
    <property type="match status" value="1"/>
</dbReference>
<dbReference type="SUPFAM" id="SSF52058">
    <property type="entry name" value="L domain-like"/>
    <property type="match status" value="2"/>
</dbReference>
<dbReference type="InterPro" id="IPR027417">
    <property type="entry name" value="P-loop_NTPase"/>
</dbReference>
<feature type="domain" description="Disease resistance protein winged helix" evidence="9">
    <location>
        <begin position="446"/>
        <end position="512"/>
    </location>
</feature>
<dbReference type="InterPro" id="IPR036388">
    <property type="entry name" value="WH-like_DNA-bd_sf"/>
</dbReference>
<accession>A0A5J5BB43</accession>
<reference evidence="11 12" key="1">
    <citation type="submission" date="2019-09" db="EMBL/GenBank/DDBJ databases">
        <title>A chromosome-level genome assembly of the Chinese tupelo Nyssa sinensis.</title>
        <authorList>
            <person name="Yang X."/>
            <person name="Kang M."/>
            <person name="Yang Y."/>
            <person name="Xiong H."/>
            <person name="Wang M."/>
            <person name="Zhang Z."/>
            <person name="Wang Z."/>
            <person name="Wu H."/>
            <person name="Ma T."/>
            <person name="Liu J."/>
            <person name="Xi Z."/>
        </authorList>
    </citation>
    <scope>NUCLEOTIDE SEQUENCE [LARGE SCALE GENOMIC DNA]</scope>
    <source>
        <strain evidence="11">J267</strain>
        <tissue evidence="11">Leaf</tissue>
    </source>
</reference>
<dbReference type="PANTHER" id="PTHR36766">
    <property type="entry name" value="PLANT BROAD-SPECTRUM MILDEW RESISTANCE PROTEIN RPW8"/>
    <property type="match status" value="1"/>
</dbReference>
<dbReference type="Proteomes" id="UP000325577">
    <property type="component" value="Linkage Group LG14"/>
</dbReference>
<dbReference type="GO" id="GO:0043531">
    <property type="term" value="F:ADP binding"/>
    <property type="evidence" value="ECO:0007669"/>
    <property type="project" value="InterPro"/>
</dbReference>
<evidence type="ECO:0000256" key="3">
    <source>
        <dbReference type="ARBA" id="ARBA00022737"/>
    </source>
</evidence>